<feature type="transmembrane region" description="Helical" evidence="7">
    <location>
        <begin position="31"/>
        <end position="48"/>
    </location>
</feature>
<comment type="similarity">
    <text evidence="2">Belongs to the UPF0324 family.</text>
</comment>
<protein>
    <submittedName>
        <fullName evidence="9 10">Sulfate exporter family transporter</fullName>
    </submittedName>
</protein>
<evidence type="ECO:0000256" key="6">
    <source>
        <dbReference type="ARBA" id="ARBA00023136"/>
    </source>
</evidence>
<dbReference type="Pfam" id="PF03601">
    <property type="entry name" value="Cons_hypoth698"/>
    <property type="match status" value="1"/>
</dbReference>
<feature type="transmembrane region" description="Helical" evidence="7">
    <location>
        <begin position="69"/>
        <end position="87"/>
    </location>
</feature>
<feature type="transmembrane region" description="Helical" evidence="7">
    <location>
        <begin position="274"/>
        <end position="296"/>
    </location>
</feature>
<evidence type="ECO:0000256" key="5">
    <source>
        <dbReference type="ARBA" id="ARBA00022989"/>
    </source>
</evidence>
<evidence type="ECO:0000256" key="4">
    <source>
        <dbReference type="ARBA" id="ARBA00022692"/>
    </source>
</evidence>
<organism evidence="9 12">
    <name type="scientific">Staphylococcus epidermidis</name>
    <dbReference type="NCBI Taxonomy" id="1282"/>
    <lineage>
        <taxon>Bacteria</taxon>
        <taxon>Bacillati</taxon>
        <taxon>Bacillota</taxon>
        <taxon>Bacilli</taxon>
        <taxon>Bacillales</taxon>
        <taxon>Staphylococcaceae</taxon>
        <taxon>Staphylococcus</taxon>
    </lineage>
</organism>
<evidence type="ECO:0000313" key="10">
    <source>
        <dbReference type="EMBL" id="PIH10572.1"/>
    </source>
</evidence>
<feature type="transmembrane region" description="Helical" evidence="7">
    <location>
        <begin position="308"/>
        <end position="330"/>
    </location>
</feature>
<dbReference type="Proteomes" id="UP000648077">
    <property type="component" value="Unassembled WGS sequence"/>
</dbReference>
<dbReference type="InterPro" id="IPR018383">
    <property type="entry name" value="UPF0324_pro"/>
</dbReference>
<evidence type="ECO:0000256" key="3">
    <source>
        <dbReference type="ARBA" id="ARBA00022475"/>
    </source>
</evidence>
<dbReference type="PANTHER" id="PTHR30106">
    <property type="entry name" value="INNER MEMBRANE PROTEIN YEIH-RELATED"/>
    <property type="match status" value="1"/>
</dbReference>
<dbReference type="PANTHER" id="PTHR30106:SF2">
    <property type="entry name" value="UPF0324 INNER MEMBRANE PROTEIN YEIH"/>
    <property type="match status" value="1"/>
</dbReference>
<gene>
    <name evidence="10" type="ORF">CTJ08_05825</name>
    <name evidence="8" type="ORF">H3963_05030</name>
    <name evidence="9" type="ORF">I3V53_05890</name>
</gene>
<dbReference type="OrthoDB" id="9811391at2"/>
<dbReference type="EMBL" id="JACGQI010000006">
    <property type="protein sequence ID" value="MBF2229821.1"/>
    <property type="molecule type" value="Genomic_DNA"/>
</dbReference>
<dbReference type="GO" id="GO:0005886">
    <property type="term" value="C:plasma membrane"/>
    <property type="evidence" value="ECO:0007669"/>
    <property type="project" value="UniProtKB-SubCell"/>
</dbReference>
<feature type="transmembrane region" description="Helical" evidence="7">
    <location>
        <begin position="184"/>
        <end position="205"/>
    </location>
</feature>
<comment type="subcellular location">
    <subcellularLocation>
        <location evidence="1">Cell membrane</location>
        <topology evidence="1">Multi-pass membrane protein</topology>
    </subcellularLocation>
</comment>
<evidence type="ECO:0000313" key="8">
    <source>
        <dbReference type="EMBL" id="MBF2229821.1"/>
    </source>
</evidence>
<dbReference type="Proteomes" id="UP000228502">
    <property type="component" value="Unassembled WGS sequence"/>
</dbReference>
<evidence type="ECO:0000313" key="9">
    <source>
        <dbReference type="EMBL" id="MBF9303614.1"/>
    </source>
</evidence>
<accession>A0A4Q9W2K8</accession>
<feature type="transmembrane region" description="Helical" evidence="7">
    <location>
        <begin position="123"/>
        <end position="145"/>
    </location>
</feature>
<keyword evidence="5 7" id="KW-1133">Transmembrane helix</keyword>
<dbReference type="OMA" id="LTRALWI"/>
<dbReference type="SMR" id="A0A4Q9W2K8"/>
<feature type="transmembrane region" description="Helical" evidence="7">
    <location>
        <begin position="93"/>
        <end position="111"/>
    </location>
</feature>
<dbReference type="RefSeq" id="WP_001829391.1">
    <property type="nucleotide sequence ID" value="NZ_AP019721.1"/>
</dbReference>
<keyword evidence="4 7" id="KW-0812">Transmembrane</keyword>
<reference evidence="10 11" key="1">
    <citation type="submission" date="2017-10" db="EMBL/GenBank/DDBJ databases">
        <title>genome sequences of Staph epi in chlorhexidine trial.</title>
        <authorList>
            <person name="Greninger A.L."/>
            <person name="Addetia A."/>
            <person name="Qin X."/>
            <person name="Zerr D."/>
        </authorList>
    </citation>
    <scope>NUCLEOTIDE SEQUENCE [LARGE SCALE GENOMIC DNA]</scope>
    <source>
        <strain evidence="10 11">SCH-17</strain>
    </source>
</reference>
<sequence length="331" mass="35821">MKSITQASFMKGIMFTFTIAIISYILAKFPILHTIGALAIAIIFAMIYRQVIGYPEHIRPGITFASKRLLKFAIILYGLKLNMGDILGKGWKLLLIDIIVIIFSISLTLLLNQIIKGNKDISILLGIGTGVCGAAAIAATAPILKSKEKDIAISVGIIALVGTIFALIYTAIEAIFNIPTITYGAWTGISLHEIAQVVLAAGIGGSEAMTFALLGKLGRVFLLIPLSIVLILYMRYKSHSSQVQQKIDIPYFLIGFIIMACINTFVPIPSLLMNIINVITTLCMLMAMVALGLNIVLKEVISKALKPFIVICITSICLSGVTLLVTSIMFK</sequence>
<comment type="caution">
    <text evidence="9">The sequence shown here is derived from an EMBL/GenBank/DDBJ whole genome shotgun (WGS) entry which is preliminary data.</text>
</comment>
<dbReference type="GeneID" id="50019619"/>
<keyword evidence="6 7" id="KW-0472">Membrane</keyword>
<dbReference type="AlphaFoldDB" id="A0A4Q9W2K8"/>
<reference evidence="9" key="3">
    <citation type="submission" date="2020-11" db="EMBL/GenBank/DDBJ databases">
        <title>Molecular epidemiology and genomic profiles of multidrug-resistant bacteria collected from clinical sources in South Africa.</title>
        <authorList>
            <person name="Asante J."/>
            <person name="Amoako D.G."/>
        </authorList>
    </citation>
    <scope>NUCLEOTIDE SEQUENCE</scope>
    <source>
        <strain evidence="9">C68</strain>
    </source>
</reference>
<feature type="transmembrane region" description="Helical" evidence="7">
    <location>
        <begin position="248"/>
        <end position="268"/>
    </location>
</feature>
<reference evidence="8" key="2">
    <citation type="submission" date="2020-08" db="EMBL/GenBank/DDBJ databases">
        <title>Changes in the skin microbiome associated with squamous cell carcinoma in transplant recipients.</title>
        <authorList>
            <person name="Zaugg J."/>
            <person name="Krueger A."/>
            <person name="Lachner N."/>
        </authorList>
    </citation>
    <scope>NUCLEOTIDE SEQUENCE</scope>
    <source>
        <strain evidence="8">R5988</strain>
    </source>
</reference>
<evidence type="ECO:0000256" key="7">
    <source>
        <dbReference type="SAM" id="Phobius"/>
    </source>
</evidence>
<evidence type="ECO:0000256" key="2">
    <source>
        <dbReference type="ARBA" id="ARBA00007977"/>
    </source>
</evidence>
<keyword evidence="3" id="KW-1003">Cell membrane</keyword>
<feature type="transmembrane region" description="Helical" evidence="7">
    <location>
        <begin position="7"/>
        <end position="25"/>
    </location>
</feature>
<evidence type="ECO:0000256" key="1">
    <source>
        <dbReference type="ARBA" id="ARBA00004651"/>
    </source>
</evidence>
<feature type="transmembrane region" description="Helical" evidence="7">
    <location>
        <begin position="217"/>
        <end position="236"/>
    </location>
</feature>
<evidence type="ECO:0000313" key="12">
    <source>
        <dbReference type="Proteomes" id="UP000622362"/>
    </source>
</evidence>
<dbReference type="EMBL" id="JADPYN010000008">
    <property type="protein sequence ID" value="MBF9303614.1"/>
    <property type="molecule type" value="Genomic_DNA"/>
</dbReference>
<dbReference type="EMBL" id="PEJG01000005">
    <property type="protein sequence ID" value="PIH10572.1"/>
    <property type="molecule type" value="Genomic_DNA"/>
</dbReference>
<proteinExistence type="inferred from homology"/>
<dbReference type="KEGG" id="seps:DP17_1530"/>
<evidence type="ECO:0000313" key="11">
    <source>
        <dbReference type="Proteomes" id="UP000228502"/>
    </source>
</evidence>
<feature type="transmembrane region" description="Helical" evidence="7">
    <location>
        <begin position="151"/>
        <end position="172"/>
    </location>
</feature>
<dbReference type="Proteomes" id="UP000622362">
    <property type="component" value="Unassembled WGS sequence"/>
</dbReference>
<name>A0A4Q9W2K8_STAEP</name>